<comment type="caution">
    <text evidence="2">The sequence shown here is derived from an EMBL/GenBank/DDBJ whole genome shotgun (WGS) entry which is preliminary data.</text>
</comment>
<keyword evidence="3" id="KW-1185">Reference proteome</keyword>
<evidence type="ECO:0000313" key="2">
    <source>
        <dbReference type="EMBL" id="TEB06920.1"/>
    </source>
</evidence>
<proteinExistence type="predicted"/>
<protein>
    <submittedName>
        <fullName evidence="2">Uncharacterized protein</fullName>
    </submittedName>
</protein>
<dbReference type="AlphaFoldDB" id="A0A4Y7RDV1"/>
<evidence type="ECO:0000313" key="3">
    <source>
        <dbReference type="Proteomes" id="UP000298324"/>
    </source>
</evidence>
<feature type="region of interest" description="Disordered" evidence="1">
    <location>
        <begin position="33"/>
        <end position="54"/>
    </location>
</feature>
<evidence type="ECO:0000256" key="1">
    <source>
        <dbReference type="SAM" id="MobiDB-lite"/>
    </source>
</evidence>
<dbReference type="EMBL" id="QFGA01000001">
    <property type="protein sequence ID" value="TEB06920.1"/>
    <property type="molecule type" value="Genomic_DNA"/>
</dbReference>
<sequence>MAKFRKGNTFIKEKTGSATKINLDGQWEHDFVDDNTPSGRTPTAAHEVKAKLKK</sequence>
<dbReference type="RefSeq" id="WP_190239011.1">
    <property type="nucleotide sequence ID" value="NZ_QFGA01000001.1"/>
</dbReference>
<name>A0A4Y7RDV1_9FIRM</name>
<reference evidence="2 3" key="1">
    <citation type="journal article" date="2018" name="Environ. Microbiol.">
        <title>Novel energy conservation strategies and behaviour of Pelotomaculum schinkii driving syntrophic propionate catabolism.</title>
        <authorList>
            <person name="Hidalgo-Ahumada C.A.P."/>
            <person name="Nobu M.K."/>
            <person name="Narihiro T."/>
            <person name="Tamaki H."/>
            <person name="Liu W.T."/>
            <person name="Kamagata Y."/>
            <person name="Stams A.J.M."/>
            <person name="Imachi H."/>
            <person name="Sousa D.Z."/>
        </authorList>
    </citation>
    <scope>NUCLEOTIDE SEQUENCE [LARGE SCALE GENOMIC DNA]</scope>
    <source>
        <strain evidence="2 3">HH</strain>
    </source>
</reference>
<gene>
    <name evidence="2" type="ORF">Psch_00454</name>
</gene>
<dbReference type="Proteomes" id="UP000298324">
    <property type="component" value="Unassembled WGS sequence"/>
</dbReference>
<organism evidence="2 3">
    <name type="scientific">Pelotomaculum schinkii</name>
    <dbReference type="NCBI Taxonomy" id="78350"/>
    <lineage>
        <taxon>Bacteria</taxon>
        <taxon>Bacillati</taxon>
        <taxon>Bacillota</taxon>
        <taxon>Clostridia</taxon>
        <taxon>Eubacteriales</taxon>
        <taxon>Desulfotomaculaceae</taxon>
        <taxon>Pelotomaculum</taxon>
    </lineage>
</organism>
<accession>A0A4Y7RDV1</accession>